<feature type="region of interest" description="Disordered" evidence="1">
    <location>
        <begin position="1"/>
        <end position="22"/>
    </location>
</feature>
<accession>A0A0A9FIR2</accession>
<dbReference type="AlphaFoldDB" id="A0A0A9FIR2"/>
<name>A0A0A9FIR2_ARUDO</name>
<evidence type="ECO:0000313" key="2">
    <source>
        <dbReference type="EMBL" id="JAE08133.1"/>
    </source>
</evidence>
<reference evidence="2" key="1">
    <citation type="submission" date="2014-09" db="EMBL/GenBank/DDBJ databases">
        <authorList>
            <person name="Magalhaes I.L.F."/>
            <person name="Oliveira U."/>
            <person name="Santos F.R."/>
            <person name="Vidigal T.H.D.A."/>
            <person name="Brescovit A.D."/>
            <person name="Santos A.J."/>
        </authorList>
    </citation>
    <scope>NUCLEOTIDE SEQUENCE</scope>
    <source>
        <tissue evidence="2">Shoot tissue taken approximately 20 cm above the soil surface</tissue>
    </source>
</reference>
<sequence length="22" mass="2515">MRSASARTPLQCSTQRQHKLTN</sequence>
<feature type="compositionally biased region" description="Polar residues" evidence="1">
    <location>
        <begin position="1"/>
        <end position="15"/>
    </location>
</feature>
<organism evidence="2">
    <name type="scientific">Arundo donax</name>
    <name type="common">Giant reed</name>
    <name type="synonym">Donax arundinaceus</name>
    <dbReference type="NCBI Taxonomy" id="35708"/>
    <lineage>
        <taxon>Eukaryota</taxon>
        <taxon>Viridiplantae</taxon>
        <taxon>Streptophyta</taxon>
        <taxon>Embryophyta</taxon>
        <taxon>Tracheophyta</taxon>
        <taxon>Spermatophyta</taxon>
        <taxon>Magnoliopsida</taxon>
        <taxon>Liliopsida</taxon>
        <taxon>Poales</taxon>
        <taxon>Poaceae</taxon>
        <taxon>PACMAD clade</taxon>
        <taxon>Arundinoideae</taxon>
        <taxon>Arundineae</taxon>
        <taxon>Arundo</taxon>
    </lineage>
</organism>
<evidence type="ECO:0000256" key="1">
    <source>
        <dbReference type="SAM" id="MobiDB-lite"/>
    </source>
</evidence>
<reference evidence="2" key="2">
    <citation type="journal article" date="2015" name="Data Brief">
        <title>Shoot transcriptome of the giant reed, Arundo donax.</title>
        <authorList>
            <person name="Barrero R.A."/>
            <person name="Guerrero F.D."/>
            <person name="Moolhuijzen P."/>
            <person name="Goolsby J.A."/>
            <person name="Tidwell J."/>
            <person name="Bellgard S.E."/>
            <person name="Bellgard M.I."/>
        </authorList>
    </citation>
    <scope>NUCLEOTIDE SEQUENCE</scope>
    <source>
        <tissue evidence="2">Shoot tissue taken approximately 20 cm above the soil surface</tissue>
    </source>
</reference>
<dbReference type="EMBL" id="GBRH01189763">
    <property type="protein sequence ID" value="JAE08133.1"/>
    <property type="molecule type" value="Transcribed_RNA"/>
</dbReference>
<protein>
    <submittedName>
        <fullName evidence="2">Uncharacterized protein</fullName>
    </submittedName>
</protein>
<proteinExistence type="predicted"/>